<keyword evidence="2" id="KW-1133">Transmembrane helix</keyword>
<gene>
    <name evidence="3" type="ORF">ACHAWU_001295</name>
</gene>
<feature type="region of interest" description="Disordered" evidence="1">
    <location>
        <begin position="399"/>
        <end position="427"/>
    </location>
</feature>
<evidence type="ECO:0000313" key="4">
    <source>
        <dbReference type="Proteomes" id="UP001530293"/>
    </source>
</evidence>
<feature type="compositionally biased region" description="Polar residues" evidence="1">
    <location>
        <begin position="60"/>
        <end position="84"/>
    </location>
</feature>
<feature type="compositionally biased region" description="Low complexity" evidence="1">
    <location>
        <begin position="412"/>
        <end position="426"/>
    </location>
</feature>
<name>A0ABD3MCP8_9STRA</name>
<proteinExistence type="predicted"/>
<sequence length="709" mass="77951">MSNLHLYPQLNGNGAGASSFDEYDSIIDEFSIGCDNSEISSIHMSEAGEVAAVGVTTSDVTPSLPAQHQQERSGPSTLQSTSTMNNKNNDDDHIHGNDNRNEYYYHVGDLYHVDALGTDMSATSSIGPSSLLDVESLLPNNTDADEGSVEHEEDQHSLPSAYAIKNDVLMMINKSMNEMTYNNEDGIHQSSVSNQLGPLGDELSYVDNSLDYQHTRHELHDQDDYEYADQVNYFDDEEEEDDANDCILPNLITYSSQRSKCFTVFSAAFILGVLVFAIVAVGASYSSTGNINPFDSSGSGSISSSSSSNSIPITGDTDASNISIDSVNLSDEGGKDGSINSTQQTKLTSRPTASLTISGTSTAAAASSTSSLPTPPPRAEEDKPIQQQQVMKLVPTNMPSEQPSLLLRHRPSTTPTTSSYPTSLPSVSNVPSIAPNLSSQPSWPVGNDSITEGDARFYLMADGGSNEQFWASKLEKLKNDQHIFLVHLGSAIRVVDDCDPTAYARTEASLSNSPIPVYSIPGDNDYPKCTNPSNGWEYYKQHMMNINSKYWDVPQEYDVKRQVERKENFSFLYHRVLFIGLNMVSNVDDEWETASRVQDNIDWVSETVQAYWDNADVVFVMGYGRLLAEESVPFYDALVSITKKDGWADKLFVYARRSSELNIDRNVGGNKNFMELRVAAQWPILDVSVKTRMDGPSKLDVAFVDDENV</sequence>
<comment type="caution">
    <text evidence="3">The sequence shown here is derived from an EMBL/GenBank/DDBJ whole genome shotgun (WGS) entry which is preliminary data.</text>
</comment>
<feature type="compositionally biased region" description="Polar residues" evidence="1">
    <location>
        <begin position="317"/>
        <end position="329"/>
    </location>
</feature>
<evidence type="ECO:0008006" key="5">
    <source>
        <dbReference type="Google" id="ProtNLM"/>
    </source>
</evidence>
<organism evidence="3 4">
    <name type="scientific">Discostella pseudostelligera</name>
    <dbReference type="NCBI Taxonomy" id="259834"/>
    <lineage>
        <taxon>Eukaryota</taxon>
        <taxon>Sar</taxon>
        <taxon>Stramenopiles</taxon>
        <taxon>Ochrophyta</taxon>
        <taxon>Bacillariophyta</taxon>
        <taxon>Coscinodiscophyceae</taxon>
        <taxon>Thalassiosirophycidae</taxon>
        <taxon>Stephanodiscales</taxon>
        <taxon>Stephanodiscaceae</taxon>
        <taxon>Discostella</taxon>
    </lineage>
</organism>
<feature type="transmembrane region" description="Helical" evidence="2">
    <location>
        <begin position="261"/>
        <end position="285"/>
    </location>
</feature>
<feature type="compositionally biased region" description="Polar residues" evidence="1">
    <location>
        <begin position="338"/>
        <end position="351"/>
    </location>
</feature>
<dbReference type="Proteomes" id="UP001530293">
    <property type="component" value="Unassembled WGS sequence"/>
</dbReference>
<protein>
    <recommendedName>
        <fullName evidence="5">Calcineurin-like phosphoesterase domain-containing protein</fullName>
    </recommendedName>
</protein>
<feature type="compositionally biased region" description="Low complexity" evidence="1">
    <location>
        <begin position="296"/>
        <end position="311"/>
    </location>
</feature>
<feature type="region of interest" description="Disordered" evidence="1">
    <location>
        <begin position="296"/>
        <end position="385"/>
    </location>
</feature>
<accession>A0ABD3MCP8</accession>
<feature type="compositionally biased region" description="Low complexity" evidence="1">
    <location>
        <begin position="352"/>
        <end position="372"/>
    </location>
</feature>
<dbReference type="InterPro" id="IPR029052">
    <property type="entry name" value="Metallo-depent_PP-like"/>
</dbReference>
<dbReference type="AlphaFoldDB" id="A0ABD3MCP8"/>
<keyword evidence="4" id="KW-1185">Reference proteome</keyword>
<dbReference type="SUPFAM" id="SSF56300">
    <property type="entry name" value="Metallo-dependent phosphatases"/>
    <property type="match status" value="1"/>
</dbReference>
<keyword evidence="2" id="KW-0472">Membrane</keyword>
<evidence type="ECO:0000256" key="1">
    <source>
        <dbReference type="SAM" id="MobiDB-lite"/>
    </source>
</evidence>
<evidence type="ECO:0000256" key="2">
    <source>
        <dbReference type="SAM" id="Phobius"/>
    </source>
</evidence>
<evidence type="ECO:0000313" key="3">
    <source>
        <dbReference type="EMBL" id="KAL3761779.1"/>
    </source>
</evidence>
<reference evidence="3 4" key="1">
    <citation type="submission" date="2024-10" db="EMBL/GenBank/DDBJ databases">
        <title>Updated reference genomes for cyclostephanoid diatoms.</title>
        <authorList>
            <person name="Roberts W.R."/>
            <person name="Alverson A.J."/>
        </authorList>
    </citation>
    <scope>NUCLEOTIDE SEQUENCE [LARGE SCALE GENOMIC DNA]</scope>
    <source>
        <strain evidence="3 4">AJA232-27</strain>
    </source>
</reference>
<feature type="compositionally biased region" description="Basic and acidic residues" evidence="1">
    <location>
        <begin position="88"/>
        <end position="99"/>
    </location>
</feature>
<dbReference type="EMBL" id="JALLBG020000147">
    <property type="protein sequence ID" value="KAL3761779.1"/>
    <property type="molecule type" value="Genomic_DNA"/>
</dbReference>
<feature type="region of interest" description="Disordered" evidence="1">
    <location>
        <begin position="60"/>
        <end position="99"/>
    </location>
</feature>
<keyword evidence="2" id="KW-0812">Transmembrane</keyword>